<organism evidence="2 3">
    <name type="scientific">Candidatus Woesebacteria bacterium GW2011_GWA1_41_13b</name>
    <dbReference type="NCBI Taxonomy" id="1618555"/>
    <lineage>
        <taxon>Bacteria</taxon>
        <taxon>Candidatus Woeseibacteriota</taxon>
    </lineage>
</organism>
<proteinExistence type="predicted"/>
<comment type="caution">
    <text evidence="2">The sequence shown here is derived from an EMBL/GenBank/DDBJ whole genome shotgun (WGS) entry which is preliminary data.</text>
</comment>
<feature type="transmembrane region" description="Helical" evidence="1">
    <location>
        <begin position="65"/>
        <end position="87"/>
    </location>
</feature>
<gene>
    <name evidence="2" type="ORF">UU42_C0015G0007</name>
</gene>
<feature type="transmembrane region" description="Helical" evidence="1">
    <location>
        <begin position="40"/>
        <end position="59"/>
    </location>
</feature>
<keyword evidence="1" id="KW-0472">Membrane</keyword>
<feature type="transmembrane region" description="Helical" evidence="1">
    <location>
        <begin position="12"/>
        <end position="28"/>
    </location>
</feature>
<name>A0A0G0URD5_9BACT</name>
<accession>A0A0G0URD5</accession>
<dbReference type="EMBL" id="LCAO01000015">
    <property type="protein sequence ID" value="KKR91314.1"/>
    <property type="molecule type" value="Genomic_DNA"/>
</dbReference>
<dbReference type="AlphaFoldDB" id="A0A0G0URD5"/>
<evidence type="ECO:0008006" key="4">
    <source>
        <dbReference type="Google" id="ProtNLM"/>
    </source>
</evidence>
<dbReference type="InterPro" id="IPR037185">
    <property type="entry name" value="EmrE-like"/>
</dbReference>
<keyword evidence="1" id="KW-1133">Transmembrane helix</keyword>
<dbReference type="SUPFAM" id="SSF103481">
    <property type="entry name" value="Multidrug resistance efflux transporter EmrE"/>
    <property type="match status" value="1"/>
</dbReference>
<keyword evidence="1" id="KW-0812">Transmembrane</keyword>
<protein>
    <recommendedName>
        <fullName evidence="4">EamA domain-containing protein</fullName>
    </recommendedName>
</protein>
<evidence type="ECO:0000313" key="3">
    <source>
        <dbReference type="Proteomes" id="UP000034676"/>
    </source>
</evidence>
<dbReference type="Proteomes" id="UP000034676">
    <property type="component" value="Unassembled WGS sequence"/>
</dbReference>
<evidence type="ECO:0000313" key="2">
    <source>
        <dbReference type="EMBL" id="KKR91314.1"/>
    </source>
</evidence>
<sequence>MFGSFSQGWVRYSIILSVIVLMIIIGKLKWKKIEKRDVKWFLAWILPASFQPILTFIAFNHLPLGLTYFLIYSTMIIGGIISGKIFFSEKFNGVKFYL</sequence>
<reference evidence="2 3" key="1">
    <citation type="journal article" date="2015" name="Nature">
        <title>rRNA introns, odd ribosomes, and small enigmatic genomes across a large radiation of phyla.</title>
        <authorList>
            <person name="Brown C.T."/>
            <person name="Hug L.A."/>
            <person name="Thomas B.C."/>
            <person name="Sharon I."/>
            <person name="Castelle C.J."/>
            <person name="Singh A."/>
            <person name="Wilkins M.J."/>
            <person name="Williams K.H."/>
            <person name="Banfield J.F."/>
        </authorList>
    </citation>
    <scope>NUCLEOTIDE SEQUENCE [LARGE SCALE GENOMIC DNA]</scope>
</reference>
<evidence type="ECO:0000256" key="1">
    <source>
        <dbReference type="SAM" id="Phobius"/>
    </source>
</evidence>